<evidence type="ECO:0000256" key="8">
    <source>
        <dbReference type="ARBA" id="ARBA00023242"/>
    </source>
</evidence>
<evidence type="ECO:0000256" key="11">
    <source>
        <dbReference type="SAM" id="SignalP"/>
    </source>
</evidence>
<dbReference type="GO" id="GO:0052906">
    <property type="term" value="F:tRNA (guanine(37)-N1)-methyltransferase activity"/>
    <property type="evidence" value="ECO:0007669"/>
    <property type="project" value="UniProtKB-UniRule"/>
</dbReference>
<evidence type="ECO:0000256" key="9">
    <source>
        <dbReference type="ARBA" id="ARBA00047783"/>
    </source>
</evidence>
<reference evidence="13 14" key="1">
    <citation type="journal article" date="2024" name="Science">
        <title>Giant polyketide synthase enzymes in the biosynthesis of giant marine polyether toxins.</title>
        <authorList>
            <person name="Fallon T.R."/>
            <person name="Shende V.V."/>
            <person name="Wierzbicki I.H."/>
            <person name="Pendleton A.L."/>
            <person name="Watervoot N.F."/>
            <person name="Auber R.P."/>
            <person name="Gonzalez D.J."/>
            <person name="Wisecaver J.H."/>
            <person name="Moore B.S."/>
        </authorList>
    </citation>
    <scope>NUCLEOTIDE SEQUENCE [LARGE SCALE GENOMIC DNA]</scope>
    <source>
        <strain evidence="13 14">12B1</strain>
    </source>
</reference>
<dbReference type="CDD" id="cd02440">
    <property type="entry name" value="AdoMet_MTases"/>
    <property type="match status" value="1"/>
</dbReference>
<comment type="catalytic activity">
    <reaction evidence="9 10">
        <text>guanosine(37) in tRNA + S-adenosyl-L-methionine = N(1)-methylguanosine(37) in tRNA + S-adenosyl-L-homocysteine + H(+)</text>
        <dbReference type="Rhea" id="RHEA:36899"/>
        <dbReference type="Rhea" id="RHEA-COMP:10145"/>
        <dbReference type="Rhea" id="RHEA-COMP:10147"/>
        <dbReference type="ChEBI" id="CHEBI:15378"/>
        <dbReference type="ChEBI" id="CHEBI:57856"/>
        <dbReference type="ChEBI" id="CHEBI:59789"/>
        <dbReference type="ChEBI" id="CHEBI:73542"/>
        <dbReference type="ChEBI" id="CHEBI:74269"/>
        <dbReference type="EC" id="2.1.1.228"/>
    </reaction>
</comment>
<dbReference type="GO" id="GO:0005759">
    <property type="term" value="C:mitochondrial matrix"/>
    <property type="evidence" value="ECO:0007669"/>
    <property type="project" value="UniProtKB-SubCell"/>
</dbReference>
<dbReference type="Gene3D" id="3.40.50.150">
    <property type="entry name" value="Vaccinia Virus protein VP39"/>
    <property type="match status" value="1"/>
</dbReference>
<evidence type="ECO:0000256" key="5">
    <source>
        <dbReference type="ARBA" id="ARBA00022691"/>
    </source>
</evidence>
<proteinExistence type="inferred from homology"/>
<comment type="subcellular location">
    <subcellularLocation>
        <location evidence="10">Mitochondrion matrix</location>
    </subcellularLocation>
    <subcellularLocation>
        <location evidence="10">Nucleus</location>
    </subcellularLocation>
    <subcellularLocation>
        <location evidence="10">Cytoplasm</location>
    </subcellularLocation>
    <text evidence="10">Predominantly in the mitochondria and in the nucleus.</text>
</comment>
<keyword evidence="3 10" id="KW-0489">Methyltransferase</keyword>
<comment type="caution">
    <text evidence="13">The sequence shown here is derived from an EMBL/GenBank/DDBJ whole genome shotgun (WGS) entry which is preliminary data.</text>
</comment>
<dbReference type="Gene3D" id="3.30.300.110">
    <property type="entry name" value="Met-10+ protein-like domains"/>
    <property type="match status" value="1"/>
</dbReference>
<evidence type="ECO:0000256" key="3">
    <source>
        <dbReference type="ARBA" id="ARBA00022603"/>
    </source>
</evidence>
<keyword evidence="8 10" id="KW-0539">Nucleus</keyword>
<evidence type="ECO:0000256" key="6">
    <source>
        <dbReference type="ARBA" id="ARBA00022694"/>
    </source>
</evidence>
<keyword evidence="6 10" id="KW-0819">tRNA processing</keyword>
<evidence type="ECO:0000313" key="13">
    <source>
        <dbReference type="EMBL" id="KAL1523518.1"/>
    </source>
</evidence>
<dbReference type="AlphaFoldDB" id="A0AB34JNR0"/>
<dbReference type="GO" id="GO:0002939">
    <property type="term" value="P:tRNA N1-guanine methylation"/>
    <property type="evidence" value="ECO:0007669"/>
    <property type="project" value="TreeGrafter"/>
</dbReference>
<feature type="chain" id="PRO_5044336615" description="tRNA (guanine(37)-N1)-methyltransferase" evidence="11">
    <location>
        <begin position="17"/>
        <end position="461"/>
    </location>
</feature>
<dbReference type="GO" id="GO:0005634">
    <property type="term" value="C:nucleus"/>
    <property type="evidence" value="ECO:0007669"/>
    <property type="project" value="UniProtKB-SubCell"/>
</dbReference>
<dbReference type="EC" id="2.1.1.228" evidence="10"/>
<sequence length="461" mass="50720">MWRVLGVACLHRSAVAFSSAAASSHRRGALAPLTPAVALRGVSVLVDRSSFRSTLSFLGVSVETSRINTLRKSLGAYALQHRRIKGVQPDRRDSGRRVLLLNVTEENLPAAARLAVRRAGGELQQVEVELTYDDLTATQVLQKLLPSGVDVPAGFEMAGHLVHLNLQPEQLPYKALIGQVLLDKLRPRVQTVVNKLHEIDSPFRVLPFEVIAGERRFDVEVQHGAATMRFDYSRVYWNSKLHSEHERLVSSFARGALVWDLFAGVGPFAVLAARRGVHVLANDLNPDCTTALLHNAKLNRVAPRIAVYNLDAADFVQRALNSILGEPPACSLSSVRLAYSCRSSDEAETLAVSASKMEARPPSHVIMNFPGDAIRFTAAFRRLKSEPARFRALQAPIVHCYTFSRCSTAQTQLDEANQLLLEHLGWVPEVEIREVRSVAPGKAMLCYSFALTSTAQSGQIK</sequence>
<feature type="binding site" evidence="10">
    <location>
        <position position="368"/>
    </location>
    <ligand>
        <name>S-adenosyl-L-methionine</name>
        <dbReference type="ChEBI" id="CHEBI:59789"/>
    </ligand>
</feature>
<dbReference type="GO" id="GO:0070901">
    <property type="term" value="P:mitochondrial tRNA methylation"/>
    <property type="evidence" value="ECO:0007669"/>
    <property type="project" value="UniProtKB-ARBA"/>
</dbReference>
<feature type="binding site" evidence="10">
    <location>
        <begin position="311"/>
        <end position="312"/>
    </location>
    <ligand>
        <name>S-adenosyl-L-methionine</name>
        <dbReference type="ChEBI" id="CHEBI:59789"/>
    </ligand>
</feature>
<evidence type="ECO:0000256" key="4">
    <source>
        <dbReference type="ARBA" id="ARBA00022679"/>
    </source>
</evidence>
<dbReference type="InterPro" id="IPR056743">
    <property type="entry name" value="TRM5-TYW2-like_MTfase"/>
</dbReference>
<evidence type="ECO:0000256" key="7">
    <source>
        <dbReference type="ARBA" id="ARBA00023128"/>
    </source>
</evidence>
<comment type="similarity">
    <text evidence="10">Belongs to the TRM5 / TYW2 family.</text>
</comment>
<feature type="domain" description="SAM-dependent methyltransferase TRM5/TYW2-type" evidence="12">
    <location>
        <begin position="155"/>
        <end position="453"/>
    </location>
</feature>
<comment type="function">
    <text evidence="10">Specifically methylates the N1 position of guanosine-37 in various cytoplasmic and mitochondrial tRNAs. Methylation is not dependent on the nature of the nucleoside 5' of the target nucleoside. This is the first step in the biosynthesis of wybutosine (yW), a modified base adjacent to the anticodon of tRNAs and required for accurate decoding.</text>
</comment>
<evidence type="ECO:0000313" key="14">
    <source>
        <dbReference type="Proteomes" id="UP001515480"/>
    </source>
</evidence>
<dbReference type="PANTHER" id="PTHR23245">
    <property type="entry name" value="TRNA METHYLTRANSFERASE"/>
    <property type="match status" value="1"/>
</dbReference>
<dbReference type="InterPro" id="IPR029063">
    <property type="entry name" value="SAM-dependent_MTases_sf"/>
</dbReference>
<comment type="subunit">
    <text evidence="10">Monomer.</text>
</comment>
<comment type="similarity">
    <text evidence="1">Belongs to the class I-like SAM-binding methyltransferase superfamily. TRM5/TYW2 family.</text>
</comment>
<dbReference type="HAMAP" id="MF_03152">
    <property type="entry name" value="TRM5"/>
    <property type="match status" value="1"/>
</dbReference>
<keyword evidence="4 10" id="KW-0808">Transferase</keyword>
<dbReference type="Pfam" id="PF25133">
    <property type="entry name" value="TYW2_N_2"/>
    <property type="match status" value="1"/>
</dbReference>
<dbReference type="PROSITE" id="PS51684">
    <property type="entry name" value="SAM_MT_TRM5_TYW2"/>
    <property type="match status" value="1"/>
</dbReference>
<accession>A0AB34JNR0</accession>
<evidence type="ECO:0000256" key="2">
    <source>
        <dbReference type="ARBA" id="ARBA00022490"/>
    </source>
</evidence>
<dbReference type="PANTHER" id="PTHR23245:SF36">
    <property type="entry name" value="TRNA (GUANINE(37)-N1)-METHYLTRANSFERASE"/>
    <property type="match status" value="1"/>
</dbReference>
<keyword evidence="7 10" id="KW-0496">Mitochondrion</keyword>
<evidence type="ECO:0000256" key="1">
    <source>
        <dbReference type="ARBA" id="ARBA00009775"/>
    </source>
</evidence>
<dbReference type="FunFam" id="3.30.300.110:FF:000001">
    <property type="entry name" value="tRNA (guanine(37)-N1)-methyltransferase"/>
    <property type="match status" value="1"/>
</dbReference>
<protein>
    <recommendedName>
        <fullName evidence="10">tRNA (guanine(37)-N1)-methyltransferase</fullName>
        <ecNumber evidence="10">2.1.1.228</ecNumber>
    </recommendedName>
    <alternativeName>
        <fullName evidence="10">M1G-methyltransferase</fullName>
    </alternativeName>
    <alternativeName>
        <fullName evidence="10">tRNA [GM37] methyltransferase</fullName>
    </alternativeName>
    <alternativeName>
        <fullName evidence="10">tRNA methyltransferase 5 homolog</fullName>
    </alternativeName>
</protein>
<keyword evidence="14" id="KW-1185">Reference proteome</keyword>
<feature type="binding site" evidence="10">
    <location>
        <position position="245"/>
    </location>
    <ligand>
        <name>S-adenosyl-L-methionine</name>
        <dbReference type="ChEBI" id="CHEBI:59789"/>
    </ligand>
</feature>
<evidence type="ECO:0000256" key="10">
    <source>
        <dbReference type="HAMAP-Rule" id="MF_03152"/>
    </source>
</evidence>
<organism evidence="13 14">
    <name type="scientific">Prymnesium parvum</name>
    <name type="common">Toxic golden alga</name>
    <dbReference type="NCBI Taxonomy" id="97485"/>
    <lineage>
        <taxon>Eukaryota</taxon>
        <taxon>Haptista</taxon>
        <taxon>Haptophyta</taxon>
        <taxon>Prymnesiophyceae</taxon>
        <taxon>Prymnesiales</taxon>
        <taxon>Prymnesiaceae</taxon>
        <taxon>Prymnesium</taxon>
    </lineage>
</organism>
<feature type="binding site" evidence="10">
    <location>
        <begin position="283"/>
        <end position="284"/>
    </location>
    <ligand>
        <name>S-adenosyl-L-methionine</name>
        <dbReference type="ChEBI" id="CHEBI:59789"/>
    </ligand>
</feature>
<keyword evidence="5 10" id="KW-0949">S-adenosyl-L-methionine</keyword>
<dbReference type="Pfam" id="PF02475">
    <property type="entry name" value="TRM5-TYW2_MTfase"/>
    <property type="match status" value="1"/>
</dbReference>
<name>A0AB34JNR0_PRYPA</name>
<dbReference type="InterPro" id="IPR030382">
    <property type="entry name" value="MeTrfase_TRM5/TYW2"/>
</dbReference>
<dbReference type="EMBL" id="JBGBPQ010000005">
    <property type="protein sequence ID" value="KAL1523518.1"/>
    <property type="molecule type" value="Genomic_DNA"/>
</dbReference>
<dbReference type="InterPro" id="IPR056744">
    <property type="entry name" value="TRM5/TYW2-like_N"/>
</dbReference>
<feature type="signal peptide" evidence="11">
    <location>
        <begin position="1"/>
        <end position="16"/>
    </location>
</feature>
<keyword evidence="11" id="KW-0732">Signal</keyword>
<evidence type="ECO:0000259" key="12">
    <source>
        <dbReference type="PROSITE" id="PS51684"/>
    </source>
</evidence>
<keyword evidence="2 10" id="KW-0963">Cytoplasm</keyword>
<dbReference type="InterPro" id="IPR025792">
    <property type="entry name" value="tRNA_Gua_MeTrfase_euk"/>
</dbReference>
<gene>
    <name evidence="13" type="ORF">AB1Y20_018455</name>
</gene>
<dbReference type="Proteomes" id="UP001515480">
    <property type="component" value="Unassembled WGS sequence"/>
</dbReference>
<dbReference type="SUPFAM" id="SSF53335">
    <property type="entry name" value="S-adenosyl-L-methionine-dependent methyltransferases"/>
    <property type="match status" value="1"/>
</dbReference>